<gene>
    <name evidence="2" type="ORF">SAMN04488090_4969</name>
</gene>
<dbReference type="EMBL" id="FNGS01000014">
    <property type="protein sequence ID" value="SDN09689.1"/>
    <property type="molecule type" value="Genomic_DNA"/>
</dbReference>
<organism evidence="2 3">
    <name type="scientific">Siphonobacter aquaeclarae</name>
    <dbReference type="NCBI Taxonomy" id="563176"/>
    <lineage>
        <taxon>Bacteria</taxon>
        <taxon>Pseudomonadati</taxon>
        <taxon>Bacteroidota</taxon>
        <taxon>Cytophagia</taxon>
        <taxon>Cytophagales</taxon>
        <taxon>Cytophagaceae</taxon>
        <taxon>Siphonobacter</taxon>
    </lineage>
</organism>
<protein>
    <submittedName>
        <fullName evidence="2">Por secretion system C-terminal sorting domain-containing protein</fullName>
    </submittedName>
</protein>
<accession>A0A1G9YKB4</accession>
<dbReference type="NCBIfam" id="TIGR04183">
    <property type="entry name" value="Por_Secre_tail"/>
    <property type="match status" value="1"/>
</dbReference>
<evidence type="ECO:0000313" key="3">
    <source>
        <dbReference type="Proteomes" id="UP000198901"/>
    </source>
</evidence>
<feature type="signal peptide" evidence="1">
    <location>
        <begin position="1"/>
        <end position="23"/>
    </location>
</feature>
<dbReference type="Proteomes" id="UP000198901">
    <property type="component" value="Unassembled WGS sequence"/>
</dbReference>
<dbReference type="RefSeq" id="WP_093209189.1">
    <property type="nucleotide sequence ID" value="NZ_FNGS01000014.1"/>
</dbReference>
<dbReference type="STRING" id="563176.SAMN04488090_4969"/>
<dbReference type="AlphaFoldDB" id="A0A1G9YKB4"/>
<keyword evidence="1" id="KW-0732">Signal</keyword>
<evidence type="ECO:0000256" key="1">
    <source>
        <dbReference type="SAM" id="SignalP"/>
    </source>
</evidence>
<dbReference type="OrthoDB" id="938160at2"/>
<proteinExistence type="predicted"/>
<keyword evidence="3" id="KW-1185">Reference proteome</keyword>
<feature type="chain" id="PRO_5011673075" evidence="1">
    <location>
        <begin position="24"/>
        <end position="352"/>
    </location>
</feature>
<dbReference type="InterPro" id="IPR026444">
    <property type="entry name" value="Secre_tail"/>
</dbReference>
<sequence length="352" mass="37647">MRFLLRHLLLVLLLLSASSRLWAQSGDLEVVSIDPVPATLGVGAPGELLLVVNQNGPGTLPTGSARVTITINTTVINWQTPFAITDGCGSLWSVFTTTVNPTTTTIQIRNSQPLPIGTQCEIHLPIRGMVVGSADVTVGSTVLGPGVSDPLGTNQSATTVVLVEAPTPVTLAAFQAKASGNNVYLEWITSAERNNAFFDVLHSFDGKTFESIGQVAGNGTSNQRHIYDFIHQTPDKTHIHYYRLRQVDLDGAYQLSGIKSVQFDGYTGIALSAYTDPARNVKAVVVYGDDRLAAAATLSLLDLNGRPLATQPVQLQKGRNQVTFPSAGLSSGLYLVRFENEARPASVRVIIP</sequence>
<reference evidence="2 3" key="1">
    <citation type="submission" date="2016-10" db="EMBL/GenBank/DDBJ databases">
        <authorList>
            <person name="de Groot N.N."/>
        </authorList>
    </citation>
    <scope>NUCLEOTIDE SEQUENCE [LARGE SCALE GENOMIC DNA]</scope>
    <source>
        <strain evidence="2 3">DSM 21668</strain>
    </source>
</reference>
<name>A0A1G9YKB4_9BACT</name>
<evidence type="ECO:0000313" key="2">
    <source>
        <dbReference type="EMBL" id="SDN09689.1"/>
    </source>
</evidence>